<keyword evidence="7 9" id="KW-0472">Membrane</keyword>
<keyword evidence="6 9" id="KW-1133">Transmembrane helix</keyword>
<comment type="similarity">
    <text evidence="2">Belongs to the glycosyltransferase 47 family.</text>
</comment>
<evidence type="ECO:0000313" key="13">
    <source>
        <dbReference type="Proteomes" id="UP000243686"/>
    </source>
</evidence>
<evidence type="ECO:0000313" key="12">
    <source>
        <dbReference type="EMBL" id="OON20444.1"/>
    </source>
</evidence>
<keyword evidence="5" id="KW-0256">Endoplasmic reticulum</keyword>
<dbReference type="EMBL" id="KV892637">
    <property type="protein sequence ID" value="OON20444.1"/>
    <property type="molecule type" value="Genomic_DNA"/>
</dbReference>
<evidence type="ECO:0000256" key="8">
    <source>
        <dbReference type="ARBA" id="ARBA00023157"/>
    </source>
</evidence>
<dbReference type="GO" id="GO:0015012">
    <property type="term" value="P:heparan sulfate proteoglycan biosynthetic process"/>
    <property type="evidence" value="ECO:0007669"/>
    <property type="project" value="UniProtKB-ARBA"/>
</dbReference>
<evidence type="ECO:0000256" key="4">
    <source>
        <dbReference type="ARBA" id="ARBA00022692"/>
    </source>
</evidence>
<dbReference type="InterPro" id="IPR004263">
    <property type="entry name" value="Exostosin"/>
</dbReference>
<dbReference type="Pfam" id="PF09258">
    <property type="entry name" value="Glyco_transf_64"/>
    <property type="match status" value="1"/>
</dbReference>
<reference evidence="12 13" key="1">
    <citation type="submission" date="2015-03" db="EMBL/GenBank/DDBJ databases">
        <title>Draft genome of the nematode, Opisthorchis viverrini.</title>
        <authorList>
            <person name="Mitreva M."/>
        </authorList>
    </citation>
    <scope>NUCLEOTIDE SEQUENCE [LARGE SCALE GENOMIC DNA]</scope>
    <source>
        <strain evidence="12">Khon Kaen</strain>
    </source>
</reference>
<comment type="subcellular location">
    <subcellularLocation>
        <location evidence="1">Endoplasmic reticulum membrane</location>
        <topology evidence="1">Single-pass type II membrane protein</topology>
    </subcellularLocation>
</comment>
<evidence type="ECO:0000256" key="7">
    <source>
        <dbReference type="ARBA" id="ARBA00023136"/>
    </source>
</evidence>
<evidence type="ECO:0000256" key="5">
    <source>
        <dbReference type="ARBA" id="ARBA00022824"/>
    </source>
</evidence>
<dbReference type="InterPro" id="IPR040911">
    <property type="entry name" value="Exostosin_GT47"/>
</dbReference>
<evidence type="ECO:0000256" key="3">
    <source>
        <dbReference type="ARBA" id="ARBA00022679"/>
    </source>
</evidence>
<evidence type="ECO:0000256" key="2">
    <source>
        <dbReference type="ARBA" id="ARBA00010271"/>
    </source>
</evidence>
<proteinExistence type="inferred from homology"/>
<keyword evidence="3 12" id="KW-0808">Transferase</keyword>
<dbReference type="Pfam" id="PF03016">
    <property type="entry name" value="Exostosin_GT47"/>
    <property type="match status" value="1"/>
</dbReference>
<evidence type="ECO:0000256" key="9">
    <source>
        <dbReference type="SAM" id="Phobius"/>
    </source>
</evidence>
<keyword evidence="8" id="KW-1015">Disulfide bond</keyword>
<name>A0A1S8X160_OPIVI</name>
<dbReference type="InterPro" id="IPR029044">
    <property type="entry name" value="Nucleotide-diphossugar_trans"/>
</dbReference>
<dbReference type="Proteomes" id="UP000243686">
    <property type="component" value="Unassembled WGS sequence"/>
</dbReference>
<dbReference type="Gene3D" id="3.90.550.10">
    <property type="entry name" value="Spore Coat Polysaccharide Biosynthesis Protein SpsA, Chain A"/>
    <property type="match status" value="1"/>
</dbReference>
<dbReference type="InterPro" id="IPR015338">
    <property type="entry name" value="GT64_dom"/>
</dbReference>
<feature type="domain" description="Glycosyl transferase 64" evidence="11">
    <location>
        <begin position="691"/>
        <end position="932"/>
    </location>
</feature>
<dbReference type="GO" id="GO:0016757">
    <property type="term" value="F:glycosyltransferase activity"/>
    <property type="evidence" value="ECO:0007669"/>
    <property type="project" value="InterPro"/>
</dbReference>
<evidence type="ECO:0000256" key="6">
    <source>
        <dbReference type="ARBA" id="ARBA00022989"/>
    </source>
</evidence>
<keyword evidence="13" id="KW-1185">Reference proteome</keyword>
<protein>
    <submittedName>
        <fullName evidence="12">EXTL2, alpha-1,4-N-acetylhexosaminyltransferase</fullName>
    </submittedName>
</protein>
<evidence type="ECO:0000259" key="10">
    <source>
        <dbReference type="Pfam" id="PF03016"/>
    </source>
</evidence>
<sequence>MSLETSACSHIHPADISYPWQKFTMSIHELFIIHHWRTFVTFTLCLTGTLMFFNLHFFQSLDLRQSNLSGRSDHKSMYCYELCRDMDCNNLGHLSLTASNLPFLVDELMRINHSVHNELIELEQRRLDLLSSLSSIQTQVEHVRSVLIDHSRQFMRLKATINAHEYHLMELQNSSPVVHIQPPFQIAPPPDLETMSRNPSSLSEHLCTVESCTNWNHCLSNDFLKVCLYSSMSRSNPLSLVVKQSPHYVADCRPNTSKVCLQISVGLSDAVDCVKKGLSTNGPTCLALLSHMDSVSDLYDKLRDSHLVARSIIVAPYFPPGLFRPRFDILSPIPHELFSSTSNRTNLLPGQRFILLAFSAGCVQMENASSTLVHQLRQLSNKTLYPQLHSRIHMHFHQTQTELLQCWPAPLRMRYANLMMAEPTWFPCQNAVALLRNSTFCLVLDTGLPGTSPSFGWQAQLFSCLATGAVPVILGSNPVFPLDDTVLGPTEWSRAVLRLPKLRAFQLPAILQSIQEAHIVELRRQGRLLFERYFKDDATRLASVLLVVSRRLGFPQPPALRWPAVPAFGPGLHEPPNVYQVPRESTAQTDLDDFLGPIGPEHASPCFLNNYTGLGGSARLAVVSTSPDSDAIVNPFWMHPSVPWDTFLPSDAPFSSDAHTARGLRPINHSINLAGYEFSMSLGGMHPYEQFTIIMLTYDRFDLACQTLERLVNLPYVHSVLVVWNHPVAPHPDLKWPLLHVPLKVIRASNNSLNNRFLPYNLIQTDAILSIDDDVQLRHDEIIFGFRVWRENRDRLVGFPVRSHFWNWSSGEWYYHSDYTCEFSMVLTGAAFFHKYYSFAYTWEMPFAIRQMVDERMNCEDLAMNFLIAHLTRKPPLKATIHWTFNCPTCHSTLHDHPTHYETRSKCINWLADFYGYNPLIYSQYRADSLLFKTRLPPSKQKCYKFI</sequence>
<dbReference type="PANTHER" id="PTHR48261:SF4">
    <property type="entry name" value="EXOSTOSIN LIKE GLYCOSYLTRANSFERASE 3"/>
    <property type="match status" value="1"/>
</dbReference>
<evidence type="ECO:0000259" key="11">
    <source>
        <dbReference type="Pfam" id="PF09258"/>
    </source>
</evidence>
<evidence type="ECO:0000256" key="1">
    <source>
        <dbReference type="ARBA" id="ARBA00004648"/>
    </source>
</evidence>
<gene>
    <name evidence="12" type="ORF">X801_03677</name>
</gene>
<organism evidence="12 13">
    <name type="scientific">Opisthorchis viverrini</name>
    <name type="common">Southeast Asian liver fluke</name>
    <dbReference type="NCBI Taxonomy" id="6198"/>
    <lineage>
        <taxon>Eukaryota</taxon>
        <taxon>Metazoa</taxon>
        <taxon>Spiralia</taxon>
        <taxon>Lophotrochozoa</taxon>
        <taxon>Platyhelminthes</taxon>
        <taxon>Trematoda</taxon>
        <taxon>Digenea</taxon>
        <taxon>Opisthorchiida</taxon>
        <taxon>Opisthorchiata</taxon>
        <taxon>Opisthorchiidae</taxon>
        <taxon>Opisthorchis</taxon>
    </lineage>
</organism>
<dbReference type="SUPFAM" id="SSF53448">
    <property type="entry name" value="Nucleotide-diphospho-sugar transferases"/>
    <property type="match status" value="1"/>
</dbReference>
<feature type="transmembrane region" description="Helical" evidence="9">
    <location>
        <begin position="39"/>
        <end position="58"/>
    </location>
</feature>
<dbReference type="GO" id="GO:0005789">
    <property type="term" value="C:endoplasmic reticulum membrane"/>
    <property type="evidence" value="ECO:0007669"/>
    <property type="project" value="UniProtKB-SubCell"/>
</dbReference>
<dbReference type="PANTHER" id="PTHR48261">
    <property type="entry name" value="ACETYLGLUCOSAMINYLTRANSFERASE"/>
    <property type="match status" value="1"/>
</dbReference>
<accession>A0A1S8X160</accession>
<feature type="non-terminal residue" evidence="12">
    <location>
        <position position="947"/>
    </location>
</feature>
<keyword evidence="4 9" id="KW-0812">Transmembrane</keyword>
<feature type="domain" description="Exostosin GT47" evidence="10">
    <location>
        <begin position="314"/>
        <end position="514"/>
    </location>
</feature>
<dbReference type="AlphaFoldDB" id="A0A1S8X160"/>